<dbReference type="VEuPathDB" id="CryptoDB:Vbra_22369"/>
<gene>
    <name evidence="3" type="ORF">Vbra_22369</name>
</gene>
<evidence type="ECO:0000256" key="2">
    <source>
        <dbReference type="SAM" id="Phobius"/>
    </source>
</evidence>
<keyword evidence="2" id="KW-0472">Membrane</keyword>
<proteinExistence type="predicted"/>
<feature type="compositionally biased region" description="Polar residues" evidence="1">
    <location>
        <begin position="46"/>
        <end position="55"/>
    </location>
</feature>
<feature type="transmembrane region" description="Helical" evidence="2">
    <location>
        <begin position="257"/>
        <end position="280"/>
    </location>
</feature>
<protein>
    <recommendedName>
        <fullName evidence="5">EGF-like domain-containing protein</fullName>
    </recommendedName>
</protein>
<accession>A0A0G4GQP6</accession>
<feature type="compositionally biased region" description="Low complexity" evidence="1">
    <location>
        <begin position="133"/>
        <end position="146"/>
    </location>
</feature>
<feature type="region of interest" description="Disordered" evidence="1">
    <location>
        <begin position="116"/>
        <end position="157"/>
    </location>
</feature>
<name>A0A0G4GQP6_VITBC</name>
<dbReference type="AlphaFoldDB" id="A0A0G4GQP6"/>
<feature type="region of interest" description="Disordered" evidence="1">
    <location>
        <begin position="1"/>
        <end position="59"/>
    </location>
</feature>
<feature type="region of interest" description="Disordered" evidence="1">
    <location>
        <begin position="182"/>
        <end position="213"/>
    </location>
</feature>
<evidence type="ECO:0000313" key="4">
    <source>
        <dbReference type="Proteomes" id="UP000041254"/>
    </source>
</evidence>
<sequence>MAPLRMRRRPFHPSPDRPCSSPLPADAASSQTREVDESPPMRSHPTIPSATSRKSSPGHPWRYSHPLLPVLTLLLCLHCGAVTSSIDWRRREAADGSDFDHEYGYGYRVEPASAHPYRDYDASTGGWGDEGRMQQQQQQRQQQQQTEGGGEGGGRPSVVVLKMLKPVVLSAPANTALSTIRRHTTHAHHTQQDEQQPAPTSTSAAAGGDKASAVEDPHQCSPPCVEGRGICEDSQCFCRHPYTGVSCQLTVDSQSKIGFSLTIGLFCVAVFLGMVIAVCCTEFLRTVMRKDSFTTQTTLQAEVWRTSGRRRR</sequence>
<dbReference type="InParanoid" id="A0A0G4GQP6"/>
<keyword evidence="2" id="KW-0812">Transmembrane</keyword>
<evidence type="ECO:0000313" key="3">
    <source>
        <dbReference type="EMBL" id="CEM32782.1"/>
    </source>
</evidence>
<evidence type="ECO:0000256" key="1">
    <source>
        <dbReference type="SAM" id="MobiDB-lite"/>
    </source>
</evidence>
<reference evidence="3 4" key="1">
    <citation type="submission" date="2014-11" db="EMBL/GenBank/DDBJ databases">
        <authorList>
            <person name="Zhu J."/>
            <person name="Qi W."/>
            <person name="Song R."/>
        </authorList>
    </citation>
    <scope>NUCLEOTIDE SEQUENCE [LARGE SCALE GENOMIC DNA]</scope>
</reference>
<feature type="compositionally biased region" description="Basic residues" evidence="1">
    <location>
        <begin position="1"/>
        <end position="11"/>
    </location>
</feature>
<evidence type="ECO:0008006" key="5">
    <source>
        <dbReference type="Google" id="ProtNLM"/>
    </source>
</evidence>
<keyword evidence="2" id="KW-1133">Transmembrane helix</keyword>
<organism evidence="3 4">
    <name type="scientific">Vitrella brassicaformis (strain CCMP3155)</name>
    <dbReference type="NCBI Taxonomy" id="1169540"/>
    <lineage>
        <taxon>Eukaryota</taxon>
        <taxon>Sar</taxon>
        <taxon>Alveolata</taxon>
        <taxon>Colpodellida</taxon>
        <taxon>Vitrellaceae</taxon>
        <taxon>Vitrella</taxon>
    </lineage>
</organism>
<keyword evidence="4" id="KW-1185">Reference proteome</keyword>
<dbReference type="EMBL" id="CDMY01000762">
    <property type="protein sequence ID" value="CEM32782.1"/>
    <property type="molecule type" value="Genomic_DNA"/>
</dbReference>
<dbReference type="Proteomes" id="UP000041254">
    <property type="component" value="Unassembled WGS sequence"/>
</dbReference>